<accession>A0A1G1SUE7</accession>
<dbReference type="PANTHER" id="PTHR33571">
    <property type="entry name" value="SSL8005 PROTEIN"/>
    <property type="match status" value="1"/>
</dbReference>
<dbReference type="EMBL" id="MDZB01000149">
    <property type="protein sequence ID" value="OGX82216.1"/>
    <property type="molecule type" value="Genomic_DNA"/>
</dbReference>
<dbReference type="GO" id="GO:0005524">
    <property type="term" value="F:ATP binding"/>
    <property type="evidence" value="ECO:0007669"/>
    <property type="project" value="UniProtKB-KW"/>
</dbReference>
<comment type="caution">
    <text evidence="11">The sequence shown here is derived from an EMBL/GenBank/DDBJ whole genome shotgun (WGS) entry which is preliminary data.</text>
</comment>
<dbReference type="PANTHER" id="PTHR33571:SF12">
    <property type="entry name" value="BSL3053 PROTEIN"/>
    <property type="match status" value="1"/>
</dbReference>
<keyword evidence="3" id="KW-0808">Transferase</keyword>
<dbReference type="InterPro" id="IPR043519">
    <property type="entry name" value="NT_sf"/>
</dbReference>
<keyword evidence="2" id="KW-1277">Toxin-antitoxin system</keyword>
<evidence type="ECO:0000256" key="2">
    <source>
        <dbReference type="ARBA" id="ARBA00022649"/>
    </source>
</evidence>
<keyword evidence="6" id="KW-0547">Nucleotide-binding</keyword>
<evidence type="ECO:0000256" key="5">
    <source>
        <dbReference type="ARBA" id="ARBA00022723"/>
    </source>
</evidence>
<sequence>MLPPVQTKAEVIERLQQQREQLRALGVARLGLFGSFVRDEARPDSDVDLLAELEDKALTLNGYFAAVDFLEELLGRSVEVLTPDSLSRHIGPHILREVANVPLAA</sequence>
<dbReference type="Proteomes" id="UP000176294">
    <property type="component" value="Unassembled WGS sequence"/>
</dbReference>
<dbReference type="AlphaFoldDB" id="A0A1G1SUE7"/>
<comment type="cofactor">
    <cofactor evidence="1">
        <name>Mg(2+)</name>
        <dbReference type="ChEBI" id="CHEBI:18420"/>
    </cofactor>
</comment>
<evidence type="ECO:0000256" key="9">
    <source>
        <dbReference type="ARBA" id="ARBA00038276"/>
    </source>
</evidence>
<dbReference type="OrthoDB" id="9809668at2"/>
<dbReference type="SUPFAM" id="SSF81301">
    <property type="entry name" value="Nucleotidyltransferase"/>
    <property type="match status" value="1"/>
</dbReference>
<dbReference type="RefSeq" id="WP_070730159.1">
    <property type="nucleotide sequence ID" value="NZ_MDZB01000149.1"/>
</dbReference>
<dbReference type="CDD" id="cd05403">
    <property type="entry name" value="NT_KNTase_like"/>
    <property type="match status" value="1"/>
</dbReference>
<dbReference type="GO" id="GO:0046872">
    <property type="term" value="F:metal ion binding"/>
    <property type="evidence" value="ECO:0007669"/>
    <property type="project" value="UniProtKB-KW"/>
</dbReference>
<keyword evidence="12" id="KW-1185">Reference proteome</keyword>
<keyword evidence="8" id="KW-0460">Magnesium</keyword>
<name>A0A1G1SUE7_9BACT</name>
<keyword evidence="5" id="KW-0479">Metal-binding</keyword>
<evidence type="ECO:0000259" key="10">
    <source>
        <dbReference type="Pfam" id="PF01909"/>
    </source>
</evidence>
<evidence type="ECO:0000256" key="1">
    <source>
        <dbReference type="ARBA" id="ARBA00001946"/>
    </source>
</evidence>
<gene>
    <name evidence="11" type="ORF">BEN47_18695</name>
</gene>
<keyword evidence="4" id="KW-0548">Nucleotidyltransferase</keyword>
<evidence type="ECO:0000313" key="11">
    <source>
        <dbReference type="EMBL" id="OGX82216.1"/>
    </source>
</evidence>
<dbReference type="GO" id="GO:0016779">
    <property type="term" value="F:nucleotidyltransferase activity"/>
    <property type="evidence" value="ECO:0007669"/>
    <property type="project" value="UniProtKB-KW"/>
</dbReference>
<evidence type="ECO:0000256" key="8">
    <source>
        <dbReference type="ARBA" id="ARBA00022842"/>
    </source>
</evidence>
<evidence type="ECO:0000256" key="3">
    <source>
        <dbReference type="ARBA" id="ARBA00022679"/>
    </source>
</evidence>
<dbReference type="InterPro" id="IPR052038">
    <property type="entry name" value="Type-VII_TA_antitoxin"/>
</dbReference>
<dbReference type="Pfam" id="PF01909">
    <property type="entry name" value="NTP_transf_2"/>
    <property type="match status" value="1"/>
</dbReference>
<proteinExistence type="inferred from homology"/>
<evidence type="ECO:0000256" key="7">
    <source>
        <dbReference type="ARBA" id="ARBA00022840"/>
    </source>
</evidence>
<evidence type="ECO:0000256" key="6">
    <source>
        <dbReference type="ARBA" id="ARBA00022741"/>
    </source>
</evidence>
<organism evidence="11 12">
    <name type="scientific">Hymenobacter lapidarius</name>
    <dbReference type="NCBI Taxonomy" id="1908237"/>
    <lineage>
        <taxon>Bacteria</taxon>
        <taxon>Pseudomonadati</taxon>
        <taxon>Bacteroidota</taxon>
        <taxon>Cytophagia</taxon>
        <taxon>Cytophagales</taxon>
        <taxon>Hymenobacteraceae</taxon>
        <taxon>Hymenobacter</taxon>
    </lineage>
</organism>
<evidence type="ECO:0000256" key="4">
    <source>
        <dbReference type="ARBA" id="ARBA00022695"/>
    </source>
</evidence>
<dbReference type="STRING" id="1908237.BEN47_18695"/>
<comment type="similarity">
    <text evidence="9">Belongs to the MntA antitoxin family.</text>
</comment>
<reference evidence="11 12" key="1">
    <citation type="submission" date="2016-08" db="EMBL/GenBank/DDBJ databases">
        <title>Hymenobacter coccineus sp. nov., Hymenobacter lapidarius sp. nov. and Hymenobacter glacialis sp. nov., isolated from Antarctic soil.</title>
        <authorList>
            <person name="Sedlacek I."/>
            <person name="Kralova S."/>
            <person name="Kyrova K."/>
            <person name="Maslanova I."/>
            <person name="Stankova E."/>
            <person name="Vrbovska V."/>
            <person name="Nemec M."/>
            <person name="Bartak M."/>
            <person name="Svec P."/>
            <person name="Busse H.-J."/>
            <person name="Pantucek R."/>
        </authorList>
    </citation>
    <scope>NUCLEOTIDE SEQUENCE [LARGE SCALE GENOMIC DNA]</scope>
    <source>
        <strain evidence="11 12">CCM 8643</strain>
    </source>
</reference>
<evidence type="ECO:0000313" key="12">
    <source>
        <dbReference type="Proteomes" id="UP000176294"/>
    </source>
</evidence>
<feature type="domain" description="Polymerase nucleotidyl transferase" evidence="10">
    <location>
        <begin position="16"/>
        <end position="93"/>
    </location>
</feature>
<dbReference type="InterPro" id="IPR002934">
    <property type="entry name" value="Polymerase_NTP_transf_dom"/>
</dbReference>
<dbReference type="Gene3D" id="3.30.460.10">
    <property type="entry name" value="Beta Polymerase, domain 2"/>
    <property type="match status" value="1"/>
</dbReference>
<keyword evidence="7" id="KW-0067">ATP-binding</keyword>
<protein>
    <recommendedName>
        <fullName evidence="10">Polymerase nucleotidyl transferase domain-containing protein</fullName>
    </recommendedName>
</protein>